<keyword evidence="2" id="KW-0808">Transferase</keyword>
<dbReference type="Pfam" id="PF13649">
    <property type="entry name" value="Methyltransf_25"/>
    <property type="match status" value="1"/>
</dbReference>
<evidence type="ECO:0000313" key="5">
    <source>
        <dbReference type="Proteomes" id="UP000660680"/>
    </source>
</evidence>
<dbReference type="Proteomes" id="UP000660680">
    <property type="component" value="Unassembled WGS sequence"/>
</dbReference>
<organism evidence="4 5">
    <name type="scientific">Actinokineospora fastidiosa</name>
    <dbReference type="NCBI Taxonomy" id="1816"/>
    <lineage>
        <taxon>Bacteria</taxon>
        <taxon>Bacillati</taxon>
        <taxon>Actinomycetota</taxon>
        <taxon>Actinomycetes</taxon>
        <taxon>Pseudonocardiales</taxon>
        <taxon>Pseudonocardiaceae</taxon>
        <taxon>Actinokineospora</taxon>
    </lineage>
</organism>
<dbReference type="Gene3D" id="3.40.50.150">
    <property type="entry name" value="Vaccinia Virus protein VP39"/>
    <property type="match status" value="1"/>
</dbReference>
<dbReference type="InterPro" id="IPR041698">
    <property type="entry name" value="Methyltransf_25"/>
</dbReference>
<dbReference type="RefSeq" id="WP_189210538.1">
    <property type="nucleotide sequence ID" value="NZ_BMRB01000002.1"/>
</dbReference>
<gene>
    <name evidence="4" type="ORF">GCM10010171_24500</name>
</gene>
<feature type="domain" description="Methyltransferase" evidence="3">
    <location>
        <begin position="42"/>
        <end position="137"/>
    </location>
</feature>
<sequence>MRTQYDDIGHSYERVKREMPLARGPERATFEDLIAGCAGKSVLDLACGTGWYSRLTRRAGAAAVTGADISAEMVGAAESAEAADPLGNRYLCADARHLGAVGEFDLVTAVWLLCYARDRADLTAMARTAYDNLAPGGEYVGVEMNPRFDWSGPPATAYGLTHRPDADFAGGKDLTVTLHVDPPVTFQACFWTEEPIRTAFADAGFRHVEFRPATLPADAGDAFWDDFRRNPTIVGIRAVK</sequence>
<dbReference type="CDD" id="cd02440">
    <property type="entry name" value="AdoMet_MTases"/>
    <property type="match status" value="1"/>
</dbReference>
<dbReference type="GO" id="GO:0008168">
    <property type="term" value="F:methyltransferase activity"/>
    <property type="evidence" value="ECO:0007669"/>
    <property type="project" value="UniProtKB-KW"/>
</dbReference>
<dbReference type="PANTHER" id="PTHR43861:SF1">
    <property type="entry name" value="TRANS-ACONITATE 2-METHYLTRANSFERASE"/>
    <property type="match status" value="1"/>
</dbReference>
<comment type="caution">
    <text evidence="4">The sequence shown here is derived from an EMBL/GenBank/DDBJ whole genome shotgun (WGS) entry which is preliminary data.</text>
</comment>
<dbReference type="EMBL" id="BMRB01000002">
    <property type="protein sequence ID" value="GGS30128.1"/>
    <property type="molecule type" value="Genomic_DNA"/>
</dbReference>
<name>A0A918GD23_9PSEU</name>
<reference evidence="4" key="2">
    <citation type="submission" date="2020-09" db="EMBL/GenBank/DDBJ databases">
        <authorList>
            <person name="Sun Q."/>
            <person name="Ohkuma M."/>
        </authorList>
    </citation>
    <scope>NUCLEOTIDE SEQUENCE</scope>
    <source>
        <strain evidence="4">JCM 3276</strain>
    </source>
</reference>
<evidence type="ECO:0000259" key="3">
    <source>
        <dbReference type="Pfam" id="PF13649"/>
    </source>
</evidence>
<proteinExistence type="predicted"/>
<keyword evidence="5" id="KW-1185">Reference proteome</keyword>
<evidence type="ECO:0000256" key="2">
    <source>
        <dbReference type="ARBA" id="ARBA00022679"/>
    </source>
</evidence>
<dbReference type="GO" id="GO:0032259">
    <property type="term" value="P:methylation"/>
    <property type="evidence" value="ECO:0007669"/>
    <property type="project" value="UniProtKB-KW"/>
</dbReference>
<evidence type="ECO:0000256" key="1">
    <source>
        <dbReference type="ARBA" id="ARBA00022603"/>
    </source>
</evidence>
<reference evidence="4" key="1">
    <citation type="journal article" date="2014" name="Int. J. Syst. Evol. Microbiol.">
        <title>Complete genome sequence of Corynebacterium casei LMG S-19264T (=DSM 44701T), isolated from a smear-ripened cheese.</title>
        <authorList>
            <consortium name="US DOE Joint Genome Institute (JGI-PGF)"/>
            <person name="Walter F."/>
            <person name="Albersmeier A."/>
            <person name="Kalinowski J."/>
            <person name="Ruckert C."/>
        </authorList>
    </citation>
    <scope>NUCLEOTIDE SEQUENCE</scope>
    <source>
        <strain evidence="4">JCM 3276</strain>
    </source>
</reference>
<evidence type="ECO:0000313" key="4">
    <source>
        <dbReference type="EMBL" id="GGS30128.1"/>
    </source>
</evidence>
<protein>
    <recommendedName>
        <fullName evidence="3">Methyltransferase domain-containing protein</fullName>
    </recommendedName>
</protein>
<keyword evidence="1" id="KW-0489">Methyltransferase</keyword>
<accession>A0A918GD23</accession>
<dbReference type="InterPro" id="IPR029063">
    <property type="entry name" value="SAM-dependent_MTases_sf"/>
</dbReference>
<dbReference type="PANTHER" id="PTHR43861">
    <property type="entry name" value="TRANS-ACONITATE 2-METHYLTRANSFERASE-RELATED"/>
    <property type="match status" value="1"/>
</dbReference>
<dbReference type="AlphaFoldDB" id="A0A918GD23"/>
<dbReference type="SUPFAM" id="SSF53335">
    <property type="entry name" value="S-adenosyl-L-methionine-dependent methyltransferases"/>
    <property type="match status" value="1"/>
</dbReference>